<dbReference type="GO" id="GO:0006511">
    <property type="term" value="P:ubiquitin-dependent protein catabolic process"/>
    <property type="evidence" value="ECO:0007669"/>
    <property type="project" value="TreeGrafter"/>
</dbReference>
<evidence type="ECO:0000256" key="1">
    <source>
        <dbReference type="ARBA" id="ARBA00000885"/>
    </source>
</evidence>
<evidence type="ECO:0000259" key="8">
    <source>
        <dbReference type="PROSITE" id="PS50053"/>
    </source>
</evidence>
<feature type="domain" description="Ubiquitin-like" evidence="8">
    <location>
        <begin position="47"/>
        <end position="123"/>
    </location>
</feature>
<feature type="active site" description="Glycyl thioester intermediate" evidence="6">
    <location>
        <position position="810"/>
    </location>
</feature>
<evidence type="ECO:0000256" key="7">
    <source>
        <dbReference type="SAM" id="Phobius"/>
    </source>
</evidence>
<dbReference type="Proteomes" id="UP000316621">
    <property type="component" value="Chromosome 5"/>
</dbReference>
<keyword evidence="11" id="KW-1185">Reference proteome</keyword>
<comment type="pathway">
    <text evidence="2">Protein modification; protein ubiquitination.</text>
</comment>
<dbReference type="InterPro" id="IPR000626">
    <property type="entry name" value="Ubiquitin-like_dom"/>
</dbReference>
<dbReference type="Gene3D" id="3.30.2160.10">
    <property type="entry name" value="Hect, E3 ligase catalytic domain"/>
    <property type="match status" value="1"/>
</dbReference>
<dbReference type="Gene3D" id="3.90.1750.10">
    <property type="entry name" value="Hect, E3 ligase catalytic domains"/>
    <property type="match status" value="1"/>
</dbReference>
<evidence type="ECO:0000256" key="2">
    <source>
        <dbReference type="ARBA" id="ARBA00004906"/>
    </source>
</evidence>
<dbReference type="InterPro" id="IPR050409">
    <property type="entry name" value="E3_ubiq-protein_ligase"/>
</dbReference>
<dbReference type="PANTHER" id="PTHR11254">
    <property type="entry name" value="HECT DOMAIN UBIQUITIN-PROTEIN LIGASE"/>
    <property type="match status" value="1"/>
</dbReference>
<dbReference type="PROSITE" id="PS50053">
    <property type="entry name" value="UBIQUITIN_2"/>
    <property type="match status" value="1"/>
</dbReference>
<dbReference type="SMART" id="SM00119">
    <property type="entry name" value="HECTc"/>
    <property type="match status" value="1"/>
</dbReference>
<dbReference type="PROSITE" id="PS50237">
    <property type="entry name" value="HECT"/>
    <property type="match status" value="1"/>
</dbReference>
<sequence>MCKCLKIKRDDASLDDETSSRFLNSNTQSVPSCSTRYVGSSSSSKSLHFFVRNSDGNTQVIHANADDTVESVHEQIRNKTGIPVFEQGYLVYGRKNLEMDKTLGYYSIQRDAQLQLVARMRSTQYPDTWKAVDRLILTIGSLCRDEQHRDGAHATIVINSVKHFIDMSLRFKTRNDDDAYVSHHIQIFVCAGAAAALVMLFLSPIRDNKECAEKAIQLFLNPLVDDEVKIELRTHFVPIILEFCILLCSETSTENPLYISCRNEVRKTLETIHVDRSRCFNYAQGRVVIQGFVSELGRKVIKGLEYSPQTAAMSFLGDVSDFVAFSSPMCNAIEDGLGGMDHLPLCLTDLHPCYVMELGTLHLIFLEMLGKIDERLKKMEISVGRSRGEMDDSLRSGWGGQYLSILKALNILSEIYEGAEEKVQSVLRSRQAGLDALVTNSSRNDDHLWILEHKDLISFECRRHLAMTLLPELKEDYTRLFEMLIDRDQLLAESFKYVSKADVKDLVGGRLFPEFKNEKATGHGVLREWFCLVCQAICNPRNGLFLACADDNRRFFPNPAASDANPLHLEYFRFGGGVFALSLVYNVQVGILFDRTFFLQLAGEAVSLEDARDADPLFYSSCKKILEMDTYLINSDALSLTFVTEVEKLGSRKPVELCAGGNSIAVNSKNREAYVNLLIQHRFVKSVTDQVKAFSRGFSEILCDASLLAFFFRSLEHEDLDRMLHGSDRALSVEDWKAHTKYNGYKSTDSQIIWFWKVVEVMSAEQRRVLLFFWTSVKYLPVEGFGGHQSPLYIYKKHKSCERLPSAHTCFYRLCLPSYKSKSKMQESLQIITQEHLSCSFGLQ</sequence>
<accession>A0A4Y7JJX6</accession>
<feature type="domain" description="HECT" evidence="9">
    <location>
        <begin position="499"/>
        <end position="844"/>
    </location>
</feature>
<dbReference type="SUPFAM" id="SSF56204">
    <property type="entry name" value="Hect, E3 ligase catalytic domain"/>
    <property type="match status" value="1"/>
</dbReference>
<dbReference type="EC" id="2.3.2.26" evidence="3"/>
<dbReference type="Gene3D" id="3.10.20.90">
    <property type="entry name" value="Phosphatidylinositol 3-kinase Catalytic Subunit, Chain A, domain 1"/>
    <property type="match status" value="1"/>
</dbReference>
<dbReference type="EMBL" id="CM010719">
    <property type="protein sequence ID" value="RZC60350.1"/>
    <property type="molecule type" value="Genomic_DNA"/>
</dbReference>
<dbReference type="CDD" id="cd00078">
    <property type="entry name" value="HECTc"/>
    <property type="match status" value="1"/>
</dbReference>
<dbReference type="OMA" id="ESARAKC"/>
<keyword evidence="4" id="KW-0808">Transferase</keyword>
<reference evidence="10 11" key="1">
    <citation type="journal article" date="2018" name="Science">
        <title>The opium poppy genome and morphinan production.</title>
        <authorList>
            <person name="Guo L."/>
            <person name="Winzer T."/>
            <person name="Yang X."/>
            <person name="Li Y."/>
            <person name="Ning Z."/>
            <person name="He Z."/>
            <person name="Teodor R."/>
            <person name="Lu Y."/>
            <person name="Bowser T.A."/>
            <person name="Graham I.A."/>
            <person name="Ye K."/>
        </authorList>
    </citation>
    <scope>NUCLEOTIDE SEQUENCE [LARGE SCALE GENOMIC DNA]</scope>
    <source>
        <strain evidence="11">cv. HN1</strain>
        <tissue evidence="10">Leaves</tissue>
    </source>
</reference>
<dbReference type="Pfam" id="PF00632">
    <property type="entry name" value="HECT"/>
    <property type="match status" value="1"/>
</dbReference>
<dbReference type="GO" id="GO:0005737">
    <property type="term" value="C:cytoplasm"/>
    <property type="evidence" value="ECO:0007669"/>
    <property type="project" value="TreeGrafter"/>
</dbReference>
<dbReference type="InterPro" id="IPR000569">
    <property type="entry name" value="HECT_dom"/>
</dbReference>
<dbReference type="FunFam" id="3.30.2410.10:FF:000020">
    <property type="entry name" value="E3 ubiquitin-protein ligase UPL5"/>
    <property type="match status" value="1"/>
</dbReference>
<dbReference type="PANTHER" id="PTHR11254:SF424">
    <property type="entry name" value="E3 UBIQUITIN-PROTEIN LIGASE UPL5"/>
    <property type="match status" value="1"/>
</dbReference>
<keyword evidence="7" id="KW-1133">Transmembrane helix</keyword>
<dbReference type="STRING" id="3469.A0A4Y7JJX6"/>
<name>A0A4Y7JJX6_PAPSO</name>
<evidence type="ECO:0000313" key="10">
    <source>
        <dbReference type="EMBL" id="RZC60350.1"/>
    </source>
</evidence>
<dbReference type="SUPFAM" id="SSF54236">
    <property type="entry name" value="Ubiquitin-like"/>
    <property type="match status" value="1"/>
</dbReference>
<dbReference type="Gene3D" id="3.30.2410.10">
    <property type="entry name" value="Hect, E3 ligase catalytic domain"/>
    <property type="match status" value="1"/>
</dbReference>
<dbReference type="Gramene" id="RZC60350">
    <property type="protein sequence ID" value="RZC60350"/>
    <property type="gene ID" value="C5167_022111"/>
</dbReference>
<dbReference type="Pfam" id="PF00240">
    <property type="entry name" value="ubiquitin"/>
    <property type="match status" value="1"/>
</dbReference>
<gene>
    <name evidence="10" type="ORF">C5167_022111</name>
</gene>
<protein>
    <recommendedName>
        <fullName evidence="3">HECT-type E3 ubiquitin transferase</fullName>
        <ecNumber evidence="3">2.3.2.26</ecNumber>
    </recommendedName>
</protein>
<feature type="transmembrane region" description="Helical" evidence="7">
    <location>
        <begin position="180"/>
        <end position="202"/>
    </location>
</feature>
<evidence type="ECO:0000313" key="11">
    <source>
        <dbReference type="Proteomes" id="UP000316621"/>
    </source>
</evidence>
<dbReference type="GO" id="GO:0000209">
    <property type="term" value="P:protein polyubiquitination"/>
    <property type="evidence" value="ECO:0007669"/>
    <property type="project" value="TreeGrafter"/>
</dbReference>
<dbReference type="AlphaFoldDB" id="A0A4Y7JJX6"/>
<organism evidence="10 11">
    <name type="scientific">Papaver somniferum</name>
    <name type="common">Opium poppy</name>
    <dbReference type="NCBI Taxonomy" id="3469"/>
    <lineage>
        <taxon>Eukaryota</taxon>
        <taxon>Viridiplantae</taxon>
        <taxon>Streptophyta</taxon>
        <taxon>Embryophyta</taxon>
        <taxon>Tracheophyta</taxon>
        <taxon>Spermatophyta</taxon>
        <taxon>Magnoliopsida</taxon>
        <taxon>Ranunculales</taxon>
        <taxon>Papaveraceae</taxon>
        <taxon>Papaveroideae</taxon>
        <taxon>Papaver</taxon>
    </lineage>
</organism>
<dbReference type="SMART" id="SM00213">
    <property type="entry name" value="UBQ"/>
    <property type="match status" value="1"/>
</dbReference>
<evidence type="ECO:0000259" key="9">
    <source>
        <dbReference type="PROSITE" id="PS50237"/>
    </source>
</evidence>
<evidence type="ECO:0000256" key="3">
    <source>
        <dbReference type="ARBA" id="ARBA00012485"/>
    </source>
</evidence>
<keyword evidence="7" id="KW-0472">Membrane</keyword>
<evidence type="ECO:0000256" key="4">
    <source>
        <dbReference type="ARBA" id="ARBA00022679"/>
    </source>
</evidence>
<dbReference type="InterPro" id="IPR029071">
    <property type="entry name" value="Ubiquitin-like_domsf"/>
</dbReference>
<dbReference type="GO" id="GO:0061630">
    <property type="term" value="F:ubiquitin protein ligase activity"/>
    <property type="evidence" value="ECO:0007669"/>
    <property type="project" value="UniProtKB-EC"/>
</dbReference>
<comment type="catalytic activity">
    <reaction evidence="1">
        <text>S-ubiquitinyl-[E2 ubiquitin-conjugating enzyme]-L-cysteine + [acceptor protein]-L-lysine = [E2 ubiquitin-conjugating enzyme]-L-cysteine + N(6)-ubiquitinyl-[acceptor protein]-L-lysine.</text>
        <dbReference type="EC" id="2.3.2.26"/>
    </reaction>
</comment>
<keyword evidence="7" id="KW-0812">Transmembrane</keyword>
<keyword evidence="5 6" id="KW-0833">Ubl conjugation pathway</keyword>
<evidence type="ECO:0000256" key="5">
    <source>
        <dbReference type="ARBA" id="ARBA00022786"/>
    </source>
</evidence>
<evidence type="ECO:0000256" key="6">
    <source>
        <dbReference type="PROSITE-ProRule" id="PRU00104"/>
    </source>
</evidence>
<dbReference type="InterPro" id="IPR035983">
    <property type="entry name" value="Hect_E3_ubiquitin_ligase"/>
</dbReference>
<proteinExistence type="predicted"/>